<dbReference type="PANTHER" id="PTHR30302:SF1">
    <property type="entry name" value="HYDROGENASE 2 MATURATION PROTEASE"/>
    <property type="match status" value="1"/>
</dbReference>
<dbReference type="Proteomes" id="UP001596956">
    <property type="component" value="Unassembled WGS sequence"/>
</dbReference>
<name>A0ABW3BIH6_9ACTN</name>
<dbReference type="CDD" id="cd06068">
    <property type="entry name" value="H2MP_like-1"/>
    <property type="match status" value="1"/>
</dbReference>
<dbReference type="PRINTS" id="PR00446">
    <property type="entry name" value="HYDRGNUPTAKE"/>
</dbReference>
<evidence type="ECO:0000256" key="3">
    <source>
        <dbReference type="ARBA" id="ARBA00022750"/>
    </source>
</evidence>
<dbReference type="InterPro" id="IPR000671">
    <property type="entry name" value="Peptidase_A31"/>
</dbReference>
<keyword evidence="2 5" id="KW-0645">Protease</keyword>
<sequence length="166" mass="17268">MSNGTLVAGVGNVFLGDDAFGVEVARRLAEQPLPAGVRVEDFGIRGVHLAYELLNGYDALILVDAAPRGGEAGTVYVIEADLDSAAAADAQQHPAAPGALLDAHDLSPDAVLALLKSLGGEVGRIHVVGCEPERVAEHMGLSEPVSDAVEEAVRAVRSLLNREERT</sequence>
<dbReference type="GO" id="GO:0008233">
    <property type="term" value="F:peptidase activity"/>
    <property type="evidence" value="ECO:0007669"/>
    <property type="project" value="UniProtKB-KW"/>
</dbReference>
<evidence type="ECO:0000256" key="1">
    <source>
        <dbReference type="ARBA" id="ARBA00006814"/>
    </source>
</evidence>
<dbReference type="Pfam" id="PF01750">
    <property type="entry name" value="HycI"/>
    <property type="match status" value="1"/>
</dbReference>
<dbReference type="NCBIfam" id="TIGR00072">
    <property type="entry name" value="hydrog_prot"/>
    <property type="match status" value="1"/>
</dbReference>
<keyword evidence="6" id="KW-1185">Reference proteome</keyword>
<evidence type="ECO:0000313" key="6">
    <source>
        <dbReference type="Proteomes" id="UP001596956"/>
    </source>
</evidence>
<dbReference type="EMBL" id="JBHTHR010000623">
    <property type="protein sequence ID" value="MFD0802855.1"/>
    <property type="molecule type" value="Genomic_DNA"/>
</dbReference>
<dbReference type="PANTHER" id="PTHR30302">
    <property type="entry name" value="HYDROGENASE 1 MATURATION PROTEASE"/>
    <property type="match status" value="1"/>
</dbReference>
<comment type="caution">
    <text evidence="5">The sequence shown here is derived from an EMBL/GenBank/DDBJ whole genome shotgun (WGS) entry which is preliminary data.</text>
</comment>
<accession>A0ABW3BIH6</accession>
<evidence type="ECO:0000313" key="5">
    <source>
        <dbReference type="EMBL" id="MFD0802855.1"/>
    </source>
</evidence>
<protein>
    <submittedName>
        <fullName evidence="5">Hydrogenase maturation protease</fullName>
    </submittedName>
</protein>
<evidence type="ECO:0000256" key="2">
    <source>
        <dbReference type="ARBA" id="ARBA00022670"/>
    </source>
</evidence>
<dbReference type="SUPFAM" id="SSF53163">
    <property type="entry name" value="HybD-like"/>
    <property type="match status" value="1"/>
</dbReference>
<evidence type="ECO:0000256" key="4">
    <source>
        <dbReference type="ARBA" id="ARBA00022801"/>
    </source>
</evidence>
<comment type="similarity">
    <text evidence="1">Belongs to the peptidase A31 family.</text>
</comment>
<gene>
    <name evidence="5" type="ORF">ACFQZU_16215</name>
</gene>
<dbReference type="GO" id="GO:0006508">
    <property type="term" value="P:proteolysis"/>
    <property type="evidence" value="ECO:0007669"/>
    <property type="project" value="UniProtKB-KW"/>
</dbReference>
<reference evidence="6" key="1">
    <citation type="journal article" date="2019" name="Int. J. Syst. Evol. Microbiol.">
        <title>The Global Catalogue of Microorganisms (GCM) 10K type strain sequencing project: providing services to taxonomists for standard genome sequencing and annotation.</title>
        <authorList>
            <consortium name="The Broad Institute Genomics Platform"/>
            <consortium name="The Broad Institute Genome Sequencing Center for Infectious Disease"/>
            <person name="Wu L."/>
            <person name="Ma J."/>
        </authorList>
    </citation>
    <scope>NUCLEOTIDE SEQUENCE [LARGE SCALE GENOMIC DNA]</scope>
    <source>
        <strain evidence="6">CCUG 63369</strain>
    </source>
</reference>
<dbReference type="Gene3D" id="3.40.50.1450">
    <property type="entry name" value="HybD-like"/>
    <property type="match status" value="1"/>
</dbReference>
<dbReference type="InterPro" id="IPR023430">
    <property type="entry name" value="Pept_HybD-like_dom_sf"/>
</dbReference>
<keyword evidence="3" id="KW-0064">Aspartyl protease</keyword>
<organism evidence="5 6">
    <name type="scientific">Streptomonospora algeriensis</name>
    <dbReference type="NCBI Taxonomy" id="995084"/>
    <lineage>
        <taxon>Bacteria</taxon>
        <taxon>Bacillati</taxon>
        <taxon>Actinomycetota</taxon>
        <taxon>Actinomycetes</taxon>
        <taxon>Streptosporangiales</taxon>
        <taxon>Nocardiopsidaceae</taxon>
        <taxon>Streptomonospora</taxon>
    </lineage>
</organism>
<proteinExistence type="inferred from homology"/>
<keyword evidence="4" id="KW-0378">Hydrolase</keyword>